<dbReference type="EMBL" id="JACRSU010000003">
    <property type="protein sequence ID" value="MBC8541122.1"/>
    <property type="molecule type" value="Genomic_DNA"/>
</dbReference>
<dbReference type="InterPro" id="IPR003370">
    <property type="entry name" value="Chromate_transpt"/>
</dbReference>
<dbReference type="PANTHER" id="PTHR43663">
    <property type="entry name" value="CHROMATE TRANSPORT PROTEIN-RELATED"/>
    <property type="match status" value="1"/>
</dbReference>
<evidence type="ECO:0000256" key="1">
    <source>
        <dbReference type="ARBA" id="ARBA00004651"/>
    </source>
</evidence>
<dbReference type="PANTHER" id="PTHR43663:SF1">
    <property type="entry name" value="CHROMATE TRANSPORTER"/>
    <property type="match status" value="1"/>
</dbReference>
<organism evidence="8 9">
    <name type="scientific">Congzhengia minquanensis</name>
    <dbReference type="NCBI Taxonomy" id="2763657"/>
    <lineage>
        <taxon>Bacteria</taxon>
        <taxon>Bacillati</taxon>
        <taxon>Bacillota</taxon>
        <taxon>Clostridia</taxon>
        <taxon>Eubacteriales</taxon>
        <taxon>Oscillospiraceae</taxon>
        <taxon>Congzhengia</taxon>
    </lineage>
</organism>
<dbReference type="Proteomes" id="UP000611762">
    <property type="component" value="Unassembled WGS sequence"/>
</dbReference>
<dbReference type="GO" id="GO:0005886">
    <property type="term" value="C:plasma membrane"/>
    <property type="evidence" value="ECO:0007669"/>
    <property type="project" value="UniProtKB-SubCell"/>
</dbReference>
<dbReference type="InterPro" id="IPR052518">
    <property type="entry name" value="CHR_Transporter"/>
</dbReference>
<evidence type="ECO:0000256" key="7">
    <source>
        <dbReference type="SAM" id="Phobius"/>
    </source>
</evidence>
<gene>
    <name evidence="8" type="ORF">H8698_09070</name>
</gene>
<feature type="transmembrane region" description="Helical" evidence="7">
    <location>
        <begin position="72"/>
        <end position="94"/>
    </location>
</feature>
<feature type="transmembrane region" description="Helical" evidence="7">
    <location>
        <begin position="115"/>
        <end position="134"/>
    </location>
</feature>
<evidence type="ECO:0000256" key="4">
    <source>
        <dbReference type="ARBA" id="ARBA00022692"/>
    </source>
</evidence>
<name>A0A926DNV8_9FIRM</name>
<evidence type="ECO:0000313" key="9">
    <source>
        <dbReference type="Proteomes" id="UP000611762"/>
    </source>
</evidence>
<comment type="similarity">
    <text evidence="2">Belongs to the chromate ion transporter (CHR) (TC 2.A.51) family.</text>
</comment>
<accession>A0A926DNV8</accession>
<reference evidence="8" key="1">
    <citation type="submission" date="2020-08" db="EMBL/GenBank/DDBJ databases">
        <title>Genome public.</title>
        <authorList>
            <person name="Liu C."/>
            <person name="Sun Q."/>
        </authorList>
    </citation>
    <scope>NUCLEOTIDE SEQUENCE</scope>
    <source>
        <strain evidence="8">H8</strain>
    </source>
</reference>
<feature type="transmembrane region" description="Helical" evidence="7">
    <location>
        <begin position="7"/>
        <end position="29"/>
    </location>
</feature>
<evidence type="ECO:0000256" key="3">
    <source>
        <dbReference type="ARBA" id="ARBA00022475"/>
    </source>
</evidence>
<keyword evidence="4 7" id="KW-0812">Transmembrane</keyword>
<dbReference type="GO" id="GO:0015109">
    <property type="term" value="F:chromate transmembrane transporter activity"/>
    <property type="evidence" value="ECO:0007669"/>
    <property type="project" value="InterPro"/>
</dbReference>
<evidence type="ECO:0000256" key="5">
    <source>
        <dbReference type="ARBA" id="ARBA00022989"/>
    </source>
</evidence>
<keyword evidence="5 7" id="KW-1133">Transmembrane helix</keyword>
<keyword evidence="3" id="KW-1003">Cell membrane</keyword>
<dbReference type="AlphaFoldDB" id="A0A926DNV8"/>
<protein>
    <submittedName>
        <fullName evidence="8">Chromate transporter</fullName>
    </submittedName>
</protein>
<evidence type="ECO:0000256" key="2">
    <source>
        <dbReference type="ARBA" id="ARBA00005262"/>
    </source>
</evidence>
<comment type="subcellular location">
    <subcellularLocation>
        <location evidence="1">Cell membrane</location>
        <topology evidence="1">Multi-pass membrane protein</topology>
    </subcellularLocation>
</comment>
<feature type="transmembrane region" description="Helical" evidence="7">
    <location>
        <begin position="168"/>
        <end position="184"/>
    </location>
</feature>
<evidence type="ECO:0000313" key="8">
    <source>
        <dbReference type="EMBL" id="MBC8541122.1"/>
    </source>
</evidence>
<keyword evidence="9" id="KW-1185">Reference proteome</keyword>
<comment type="caution">
    <text evidence="8">The sequence shown here is derived from an EMBL/GenBank/DDBJ whole genome shotgun (WGS) entry which is preliminary data.</text>
</comment>
<dbReference type="Pfam" id="PF02417">
    <property type="entry name" value="Chromate_transp"/>
    <property type="match status" value="1"/>
</dbReference>
<evidence type="ECO:0000256" key="6">
    <source>
        <dbReference type="ARBA" id="ARBA00023136"/>
    </source>
</evidence>
<sequence length="186" mass="20073">MIFLQLLFEFFKTGLFAIGGGLATVPFLYEMSDRLGWFTKEFLSDMIAISESTPGPIGVNVATYAGYAVSGFFGAVCSTIGLVAPSVITILIIGKMFDKFKNNLYVEHALYGVRPATTGMIASVALGLIGSAVLNDFNGQIQTVFASLDVRAAILFFIFLILTNKLKLHPIFYIILAGILGALLKL</sequence>
<proteinExistence type="inferred from homology"/>
<dbReference type="RefSeq" id="WP_249312989.1">
    <property type="nucleotide sequence ID" value="NZ_JACRSU010000003.1"/>
</dbReference>
<keyword evidence="6 7" id="KW-0472">Membrane</keyword>